<dbReference type="Proteomes" id="UP000596929">
    <property type="component" value="Unassembled WGS sequence"/>
</dbReference>
<keyword evidence="2" id="KW-0963">Cytoplasm</keyword>
<dbReference type="Pfam" id="PF05400">
    <property type="entry name" value="FliT"/>
    <property type="match status" value="1"/>
</dbReference>
<evidence type="ECO:0000256" key="1">
    <source>
        <dbReference type="ARBA" id="ARBA00004514"/>
    </source>
</evidence>
<evidence type="ECO:0000256" key="2">
    <source>
        <dbReference type="ARBA" id="ARBA00022490"/>
    </source>
</evidence>
<comment type="caution">
    <text evidence="8">The sequence shown here is derived from an EMBL/GenBank/DDBJ whole genome shotgun (WGS) entry which is preliminary data.</text>
</comment>
<keyword evidence="3" id="KW-1005">Bacterial flagellum biogenesis</keyword>
<organism evidence="8 9">
    <name type="scientific">Clostridium hominis</name>
    <dbReference type="NCBI Taxonomy" id="2763036"/>
    <lineage>
        <taxon>Bacteria</taxon>
        <taxon>Bacillati</taxon>
        <taxon>Bacillota</taxon>
        <taxon>Clostridia</taxon>
        <taxon>Eubacteriales</taxon>
        <taxon>Clostridiaceae</taxon>
        <taxon>Clostridium</taxon>
    </lineage>
</organism>
<comment type="subcellular location">
    <subcellularLocation>
        <location evidence="1">Cytoplasm</location>
        <location evidence="1">Cytosol</location>
    </subcellularLocation>
</comment>
<comment type="function">
    <text evidence="5">May act as an export chaperone for the filament capping protein FliD.</text>
</comment>
<dbReference type="EMBL" id="JACOOO010000047">
    <property type="protein sequence ID" value="MBC5630940.1"/>
    <property type="molecule type" value="Genomic_DNA"/>
</dbReference>
<dbReference type="InterPro" id="IPR008622">
    <property type="entry name" value="FliT"/>
</dbReference>
<name>A0ABR7DHL6_9CLOT</name>
<protein>
    <recommendedName>
        <fullName evidence="7">Flagellar protein FliT</fullName>
    </recommendedName>
</protein>
<evidence type="ECO:0000256" key="7">
    <source>
        <dbReference type="ARBA" id="ARBA00093797"/>
    </source>
</evidence>
<evidence type="ECO:0000313" key="8">
    <source>
        <dbReference type="EMBL" id="MBC5630940.1"/>
    </source>
</evidence>
<evidence type="ECO:0000313" key="9">
    <source>
        <dbReference type="Proteomes" id="UP000596929"/>
    </source>
</evidence>
<proteinExistence type="inferred from homology"/>
<comment type="similarity">
    <text evidence="6">Belongs to the bacillales FliT family.</text>
</comment>
<evidence type="ECO:0000256" key="5">
    <source>
        <dbReference type="ARBA" id="ARBA00093765"/>
    </source>
</evidence>
<evidence type="ECO:0000256" key="3">
    <source>
        <dbReference type="ARBA" id="ARBA00022795"/>
    </source>
</evidence>
<sequence>MESKIKLYKELTIAMLESLQDEDYEGFDLLIEEREGFIKVLIANDEIESFKLLYDREKLRGLELEIKSLLDRKIQDTKKEIKEYKVSIQGNKLYNNIKKENLNIFSKKV</sequence>
<evidence type="ECO:0000256" key="4">
    <source>
        <dbReference type="ARBA" id="ARBA00023186"/>
    </source>
</evidence>
<accession>A0ABR7DHL6</accession>
<keyword evidence="9" id="KW-1185">Reference proteome</keyword>
<reference evidence="8 9" key="1">
    <citation type="submission" date="2020-08" db="EMBL/GenBank/DDBJ databases">
        <title>Genome public.</title>
        <authorList>
            <person name="Liu C."/>
            <person name="Sun Q."/>
        </authorList>
    </citation>
    <scope>NUCLEOTIDE SEQUENCE [LARGE SCALE GENOMIC DNA]</scope>
    <source>
        <strain evidence="8 9">NSJ-6</strain>
    </source>
</reference>
<dbReference type="RefSeq" id="WP_032117080.1">
    <property type="nucleotide sequence ID" value="NZ_JACOOO010000047.1"/>
</dbReference>
<gene>
    <name evidence="8" type="ORF">H8S20_19110</name>
</gene>
<evidence type="ECO:0000256" key="6">
    <source>
        <dbReference type="ARBA" id="ARBA00093785"/>
    </source>
</evidence>
<keyword evidence="4" id="KW-0143">Chaperone</keyword>